<reference evidence="2" key="1">
    <citation type="journal article" date="2014" name="Int. J. Syst. Evol. Microbiol.">
        <title>Complete genome sequence of Corynebacterium casei LMG S-19264T (=DSM 44701T), isolated from a smear-ripened cheese.</title>
        <authorList>
            <consortium name="US DOE Joint Genome Institute (JGI-PGF)"/>
            <person name="Walter F."/>
            <person name="Albersmeier A."/>
            <person name="Kalinowski J."/>
            <person name="Ruckert C."/>
        </authorList>
    </citation>
    <scope>NUCLEOTIDE SEQUENCE</scope>
    <source>
        <strain evidence="2">CGMCC 1.15322</strain>
    </source>
</reference>
<protein>
    <submittedName>
        <fullName evidence="2">Uncharacterized protein</fullName>
    </submittedName>
</protein>
<keyword evidence="1" id="KW-1133">Transmembrane helix</keyword>
<organism evidence="2 3">
    <name type="scientific">Polaromonas eurypsychrophila</name>
    <dbReference type="NCBI Taxonomy" id="1614635"/>
    <lineage>
        <taxon>Bacteria</taxon>
        <taxon>Pseudomonadati</taxon>
        <taxon>Pseudomonadota</taxon>
        <taxon>Betaproteobacteria</taxon>
        <taxon>Burkholderiales</taxon>
        <taxon>Comamonadaceae</taxon>
        <taxon>Polaromonas</taxon>
    </lineage>
</organism>
<dbReference type="AlphaFoldDB" id="A0A916WFJ7"/>
<keyword evidence="1" id="KW-0812">Transmembrane</keyword>
<gene>
    <name evidence="2" type="ORF">GCM10011496_16220</name>
</gene>
<keyword evidence="3" id="KW-1185">Reference proteome</keyword>
<evidence type="ECO:0000313" key="2">
    <source>
        <dbReference type="EMBL" id="GGA95792.1"/>
    </source>
</evidence>
<evidence type="ECO:0000313" key="3">
    <source>
        <dbReference type="Proteomes" id="UP000620596"/>
    </source>
</evidence>
<dbReference type="RefSeq" id="WP_188707843.1">
    <property type="nucleotide sequence ID" value="NZ_BMIG01000004.1"/>
</dbReference>
<sequence length="66" mass="7268">MRIAGRLIGILMMLMGTIWFLQGINLLPGSFMTGQTQWAIYGGLCWAAGLALVYVCRRAGRTPPRP</sequence>
<dbReference type="EMBL" id="BMIG01000004">
    <property type="protein sequence ID" value="GGA95792.1"/>
    <property type="molecule type" value="Genomic_DNA"/>
</dbReference>
<accession>A0A916WFJ7</accession>
<proteinExistence type="predicted"/>
<keyword evidence="1" id="KW-0472">Membrane</keyword>
<comment type="caution">
    <text evidence="2">The sequence shown here is derived from an EMBL/GenBank/DDBJ whole genome shotgun (WGS) entry which is preliminary data.</text>
</comment>
<reference evidence="2" key="2">
    <citation type="submission" date="2020-09" db="EMBL/GenBank/DDBJ databases">
        <authorList>
            <person name="Sun Q."/>
            <person name="Zhou Y."/>
        </authorList>
    </citation>
    <scope>NUCLEOTIDE SEQUENCE</scope>
    <source>
        <strain evidence="2">CGMCC 1.15322</strain>
    </source>
</reference>
<feature type="transmembrane region" description="Helical" evidence="1">
    <location>
        <begin position="38"/>
        <end position="56"/>
    </location>
</feature>
<name>A0A916WFJ7_9BURK</name>
<feature type="transmembrane region" description="Helical" evidence="1">
    <location>
        <begin position="7"/>
        <end position="26"/>
    </location>
</feature>
<dbReference type="Proteomes" id="UP000620596">
    <property type="component" value="Unassembled WGS sequence"/>
</dbReference>
<evidence type="ECO:0000256" key="1">
    <source>
        <dbReference type="SAM" id="Phobius"/>
    </source>
</evidence>